<proteinExistence type="predicted"/>
<evidence type="ECO:0000256" key="2">
    <source>
        <dbReference type="SAM" id="SignalP"/>
    </source>
</evidence>
<dbReference type="HOGENOM" id="CLU_591225_0_0_1"/>
<dbReference type="EMBL" id="CM000641">
    <property type="protein sequence ID" value="EED93124.1"/>
    <property type="molecule type" value="Genomic_DNA"/>
</dbReference>
<reference evidence="3 4" key="2">
    <citation type="journal article" date="2008" name="Nature">
        <title>The Phaeodactylum genome reveals the evolutionary history of diatom genomes.</title>
        <authorList>
            <person name="Bowler C."/>
            <person name="Allen A.E."/>
            <person name="Badger J.H."/>
            <person name="Grimwood J."/>
            <person name="Jabbari K."/>
            <person name="Kuo A."/>
            <person name="Maheswari U."/>
            <person name="Martens C."/>
            <person name="Maumus F."/>
            <person name="Otillar R.P."/>
            <person name="Rayko E."/>
            <person name="Salamov A."/>
            <person name="Vandepoele K."/>
            <person name="Beszteri B."/>
            <person name="Gruber A."/>
            <person name="Heijde M."/>
            <person name="Katinka M."/>
            <person name="Mock T."/>
            <person name="Valentin K."/>
            <person name="Verret F."/>
            <person name="Berges J.A."/>
            <person name="Brownlee C."/>
            <person name="Cadoret J.P."/>
            <person name="Chiovitti A."/>
            <person name="Choi C.J."/>
            <person name="Coesel S."/>
            <person name="De Martino A."/>
            <person name="Detter J.C."/>
            <person name="Durkin C."/>
            <person name="Falciatore A."/>
            <person name="Fournet J."/>
            <person name="Haruta M."/>
            <person name="Huysman M.J."/>
            <person name="Jenkins B.D."/>
            <person name="Jiroutova K."/>
            <person name="Jorgensen R.E."/>
            <person name="Joubert Y."/>
            <person name="Kaplan A."/>
            <person name="Kroger N."/>
            <person name="Kroth P.G."/>
            <person name="La Roche J."/>
            <person name="Lindquist E."/>
            <person name="Lommer M."/>
            <person name="Martin-Jezequel V."/>
            <person name="Lopez P.J."/>
            <person name="Lucas S."/>
            <person name="Mangogna M."/>
            <person name="McGinnis K."/>
            <person name="Medlin L.K."/>
            <person name="Montsant A."/>
            <person name="Oudot-Le Secq M.P."/>
            <person name="Napoli C."/>
            <person name="Obornik M."/>
            <person name="Parker M.S."/>
            <person name="Petit J.L."/>
            <person name="Porcel B.M."/>
            <person name="Poulsen N."/>
            <person name="Robison M."/>
            <person name="Rychlewski L."/>
            <person name="Rynearson T.A."/>
            <person name="Schmutz J."/>
            <person name="Shapiro H."/>
            <person name="Siaut M."/>
            <person name="Stanley M."/>
            <person name="Sussman M.R."/>
            <person name="Taylor A.R."/>
            <person name="Vardi A."/>
            <person name="von Dassow P."/>
            <person name="Vyverman W."/>
            <person name="Willis A."/>
            <person name="Wyrwicz L.S."/>
            <person name="Rokhsar D.S."/>
            <person name="Weissenbach J."/>
            <person name="Armbrust E.V."/>
            <person name="Green B.R."/>
            <person name="Van de Peer Y."/>
            <person name="Grigoriev I.V."/>
        </authorList>
    </citation>
    <scope>NUCLEOTIDE SEQUENCE [LARGE SCALE GENOMIC DNA]</scope>
    <source>
        <strain evidence="3 4">CCMP1335</strain>
    </source>
</reference>
<protein>
    <recommendedName>
        <fullName evidence="5">HMG box domain-containing protein</fullName>
    </recommendedName>
</protein>
<evidence type="ECO:0000313" key="3">
    <source>
        <dbReference type="EMBL" id="EED93124.1"/>
    </source>
</evidence>
<dbReference type="Proteomes" id="UP000001449">
    <property type="component" value="Chromosome 4"/>
</dbReference>
<dbReference type="GeneID" id="7452276"/>
<evidence type="ECO:0000256" key="1">
    <source>
        <dbReference type="SAM" id="MobiDB-lite"/>
    </source>
</evidence>
<accession>B8C0T8</accession>
<reference evidence="3 4" key="1">
    <citation type="journal article" date="2004" name="Science">
        <title>The genome of the diatom Thalassiosira pseudonana: ecology, evolution, and metabolism.</title>
        <authorList>
            <person name="Armbrust E.V."/>
            <person name="Berges J.A."/>
            <person name="Bowler C."/>
            <person name="Green B.R."/>
            <person name="Martinez D."/>
            <person name="Putnam N.H."/>
            <person name="Zhou S."/>
            <person name="Allen A.E."/>
            <person name="Apt K.E."/>
            <person name="Bechner M."/>
            <person name="Brzezinski M.A."/>
            <person name="Chaal B.K."/>
            <person name="Chiovitti A."/>
            <person name="Davis A.K."/>
            <person name="Demarest M.S."/>
            <person name="Detter J.C."/>
            <person name="Glavina T."/>
            <person name="Goodstein D."/>
            <person name="Hadi M.Z."/>
            <person name="Hellsten U."/>
            <person name="Hildebrand M."/>
            <person name="Jenkins B.D."/>
            <person name="Jurka J."/>
            <person name="Kapitonov V.V."/>
            <person name="Kroger N."/>
            <person name="Lau W.W."/>
            <person name="Lane T.W."/>
            <person name="Larimer F.W."/>
            <person name="Lippmeier J.C."/>
            <person name="Lucas S."/>
            <person name="Medina M."/>
            <person name="Montsant A."/>
            <person name="Obornik M."/>
            <person name="Parker M.S."/>
            <person name="Palenik B."/>
            <person name="Pazour G.J."/>
            <person name="Richardson P.M."/>
            <person name="Rynearson T.A."/>
            <person name="Saito M.A."/>
            <person name="Schwartz D.C."/>
            <person name="Thamatrakoln K."/>
            <person name="Valentin K."/>
            <person name="Vardi A."/>
            <person name="Wilkerson F.P."/>
            <person name="Rokhsar D.S."/>
        </authorList>
    </citation>
    <scope>NUCLEOTIDE SEQUENCE [LARGE SCALE GENOMIC DNA]</scope>
    <source>
        <strain evidence="3 4">CCMP1335</strain>
    </source>
</reference>
<feature type="chain" id="PRO_5002866136" description="HMG box domain-containing protein" evidence="2">
    <location>
        <begin position="24"/>
        <end position="463"/>
    </location>
</feature>
<dbReference type="Gene3D" id="1.10.30.10">
    <property type="entry name" value="High mobility group box domain"/>
    <property type="match status" value="1"/>
</dbReference>
<gene>
    <name evidence="3" type="ORF">THAPSDRAFT_4061</name>
</gene>
<dbReference type="AlphaFoldDB" id="B8C0T8"/>
<sequence length="463" mass="51400">MKMQRWLHVTSLSFLIHANLSWASKCFERCRSCAAVTLSLTNPCTSSISRSLNIASSTSIYRCKATMIVNKKKPLSSYNLYFSYQRIKLVEQSFKAVVVNETSTSLSSLPGLEDVNASSPLLTASPDEIKQHRKSIIQHTISHSPHALPAQSKKRRHRKASNSDSLSFLEMNNHMIAQWAKADATTKEIFQEIADEKKREHQKMLYDLYRARCTAGAVGLNTSPKESSPSDTTNITTDVSNNLSSSLARTELYLKVGSTDTAHSAPLIQAVVKADAAFNTTSQRSDLNLRYTLPSSQDTVNDGSMSDTWSSFLHPFDSATAGYNHPVMKRVSMDLVTIIPINATNTNFTSYNNLNENEKMPQEKAPPRLHHQHHVHHVTDEAFASCGEISSSTTSTAMVWEVPFVASIVTAVADNAASTTTAATNCWVQLHGIMSFISEEEEDVSLSEVREFLLELDWDEQDD</sequence>
<name>B8C0T8_THAPS</name>
<dbReference type="PaxDb" id="35128-Thaps4061"/>
<evidence type="ECO:0008006" key="5">
    <source>
        <dbReference type="Google" id="ProtNLM"/>
    </source>
</evidence>
<dbReference type="InParanoid" id="B8C0T8"/>
<dbReference type="RefSeq" id="XP_002289587.1">
    <property type="nucleotide sequence ID" value="XM_002289551.1"/>
</dbReference>
<keyword evidence="2" id="KW-0732">Signal</keyword>
<feature type="signal peptide" evidence="2">
    <location>
        <begin position="1"/>
        <end position="23"/>
    </location>
</feature>
<keyword evidence="4" id="KW-1185">Reference proteome</keyword>
<dbReference type="InterPro" id="IPR036910">
    <property type="entry name" value="HMG_box_dom_sf"/>
</dbReference>
<feature type="region of interest" description="Disordered" evidence="1">
    <location>
        <begin position="142"/>
        <end position="162"/>
    </location>
</feature>
<evidence type="ECO:0000313" key="4">
    <source>
        <dbReference type="Proteomes" id="UP000001449"/>
    </source>
</evidence>
<organism evidence="3 4">
    <name type="scientific">Thalassiosira pseudonana</name>
    <name type="common">Marine diatom</name>
    <name type="synonym">Cyclotella nana</name>
    <dbReference type="NCBI Taxonomy" id="35128"/>
    <lineage>
        <taxon>Eukaryota</taxon>
        <taxon>Sar</taxon>
        <taxon>Stramenopiles</taxon>
        <taxon>Ochrophyta</taxon>
        <taxon>Bacillariophyta</taxon>
        <taxon>Coscinodiscophyceae</taxon>
        <taxon>Thalassiosirophycidae</taxon>
        <taxon>Thalassiosirales</taxon>
        <taxon>Thalassiosiraceae</taxon>
        <taxon>Thalassiosira</taxon>
    </lineage>
</organism>
<dbReference type="KEGG" id="tps:THAPSDRAFT_4061"/>